<name>A0A2V3DUU5_9MICC</name>
<evidence type="ECO:0000313" key="1">
    <source>
        <dbReference type="EMBL" id="PXA64348.1"/>
    </source>
</evidence>
<dbReference type="Pfam" id="PF09997">
    <property type="entry name" value="DUF2238"/>
    <property type="match status" value="1"/>
</dbReference>
<dbReference type="RefSeq" id="WP_110107239.1">
    <property type="nucleotide sequence ID" value="NZ_JACBZZ010000001.1"/>
</dbReference>
<keyword evidence="2" id="KW-1185">Reference proteome</keyword>
<protein>
    <recommendedName>
        <fullName evidence="3">DUF2238 domain-containing protein</fullName>
    </recommendedName>
</protein>
<sequence length="193" mass="20738">MIENFLRRPHGAMDFVAEALRFVAVLSVVVTAIFFEPSDAGIIAFALPGFVAPRFLGMRAGMDMVFVATLLIAAWSNIFDLYTSIGWWDLVVHLAGNGVIAAGLYLLLARGKVVPDPRGTTFTKGSGIVLTAMMGLALSALWEMVEWFGRAFISDQIFIAYDDTIGDIAMGGLGSLAAGFVVAFIPLLRKDAT</sequence>
<evidence type="ECO:0000313" key="2">
    <source>
        <dbReference type="Proteomes" id="UP000246303"/>
    </source>
</evidence>
<organism evidence="1 2">
    <name type="scientific">Arthrobacter psychrochitiniphilus</name>
    <dbReference type="NCBI Taxonomy" id="291045"/>
    <lineage>
        <taxon>Bacteria</taxon>
        <taxon>Bacillati</taxon>
        <taxon>Actinomycetota</taxon>
        <taxon>Actinomycetes</taxon>
        <taxon>Micrococcales</taxon>
        <taxon>Micrococcaceae</taxon>
        <taxon>Arthrobacter</taxon>
    </lineage>
</organism>
<evidence type="ECO:0008006" key="3">
    <source>
        <dbReference type="Google" id="ProtNLM"/>
    </source>
</evidence>
<comment type="caution">
    <text evidence="1">The sequence shown here is derived from an EMBL/GenBank/DDBJ whole genome shotgun (WGS) entry which is preliminary data.</text>
</comment>
<dbReference type="OrthoDB" id="3790530at2"/>
<dbReference type="AlphaFoldDB" id="A0A2V3DUU5"/>
<proteinExistence type="predicted"/>
<dbReference type="Proteomes" id="UP000246303">
    <property type="component" value="Unassembled WGS sequence"/>
</dbReference>
<gene>
    <name evidence="1" type="ORF">CVS29_15530</name>
</gene>
<dbReference type="EMBL" id="QHLZ01000012">
    <property type="protein sequence ID" value="PXA64348.1"/>
    <property type="molecule type" value="Genomic_DNA"/>
</dbReference>
<dbReference type="InterPro" id="IPR014509">
    <property type="entry name" value="YjdF-like"/>
</dbReference>
<accession>A0A2V3DUU5</accession>
<reference evidence="1 2" key="1">
    <citation type="submission" date="2018-05" db="EMBL/GenBank/DDBJ databases">
        <title>Genetic diversity of glacier-inhabiting Cryobacterium bacteria in China and description of Cryobacterium mengkeensis sp. nov. and Arthrobacter glacialis sp. nov.</title>
        <authorList>
            <person name="Liu Q."/>
            <person name="Xin Y.-H."/>
        </authorList>
    </citation>
    <scope>NUCLEOTIDE SEQUENCE [LARGE SCALE GENOMIC DNA]</scope>
    <source>
        <strain evidence="1 2">GP3</strain>
    </source>
</reference>